<dbReference type="AlphaFoldDB" id="X1SGU3"/>
<protein>
    <recommendedName>
        <fullName evidence="2">Outer membrane lipoprotein BamD-like domain-containing protein</fullName>
    </recommendedName>
</protein>
<reference evidence="1" key="1">
    <citation type="journal article" date="2014" name="Front. Microbiol.">
        <title>High frequency of phylogenetically diverse reductive dehalogenase-homologous genes in deep subseafloor sedimentary metagenomes.</title>
        <authorList>
            <person name="Kawai M."/>
            <person name="Futagami T."/>
            <person name="Toyoda A."/>
            <person name="Takaki Y."/>
            <person name="Nishi S."/>
            <person name="Hori S."/>
            <person name="Arai W."/>
            <person name="Tsubouchi T."/>
            <person name="Morono Y."/>
            <person name="Uchiyama I."/>
            <person name="Ito T."/>
            <person name="Fujiyama A."/>
            <person name="Inagaki F."/>
            <person name="Takami H."/>
        </authorList>
    </citation>
    <scope>NUCLEOTIDE SEQUENCE</scope>
    <source>
        <strain evidence="1">Expedition CK06-06</strain>
    </source>
</reference>
<accession>X1SGU3</accession>
<organism evidence="1">
    <name type="scientific">marine sediment metagenome</name>
    <dbReference type="NCBI Taxonomy" id="412755"/>
    <lineage>
        <taxon>unclassified sequences</taxon>
        <taxon>metagenomes</taxon>
        <taxon>ecological metagenomes</taxon>
    </lineage>
</organism>
<proteinExistence type="predicted"/>
<name>X1SGU3_9ZZZZ</name>
<evidence type="ECO:0000313" key="1">
    <source>
        <dbReference type="EMBL" id="GAI66954.1"/>
    </source>
</evidence>
<evidence type="ECO:0008006" key="2">
    <source>
        <dbReference type="Google" id="ProtNLM"/>
    </source>
</evidence>
<gene>
    <name evidence="1" type="ORF">S12H4_10984</name>
</gene>
<feature type="non-terminal residue" evidence="1">
    <location>
        <position position="1"/>
    </location>
</feature>
<comment type="caution">
    <text evidence="1">The sequence shown here is derived from an EMBL/GenBank/DDBJ whole genome shotgun (WGS) entry which is preliminary data.</text>
</comment>
<dbReference type="EMBL" id="BARW01004828">
    <property type="protein sequence ID" value="GAI66954.1"/>
    <property type="molecule type" value="Genomic_DNA"/>
</dbReference>
<sequence length="74" mass="8271">PNEGLALQEAARDAFRTKLHNLGVQFSIAVAEKRWTSALDVGQKIITDFPNSRMSEEIRGKLEVLTQNVQMQSS</sequence>